<dbReference type="InterPro" id="IPR046335">
    <property type="entry name" value="LacI/GalR-like_sensor"/>
</dbReference>
<feature type="domain" description="HTH lacI-type" evidence="4">
    <location>
        <begin position="6"/>
        <end position="60"/>
    </location>
</feature>
<evidence type="ECO:0000259" key="4">
    <source>
        <dbReference type="PROSITE" id="PS50932"/>
    </source>
</evidence>
<dbReference type="InterPro" id="IPR000843">
    <property type="entry name" value="HTH_LacI"/>
</dbReference>
<dbReference type="SMART" id="SM00354">
    <property type="entry name" value="HTH_LACI"/>
    <property type="match status" value="1"/>
</dbReference>
<keyword evidence="3" id="KW-0804">Transcription</keyword>
<organism evidence="5 6">
    <name type="scientific">Pontiella desulfatans</name>
    <dbReference type="NCBI Taxonomy" id="2750659"/>
    <lineage>
        <taxon>Bacteria</taxon>
        <taxon>Pseudomonadati</taxon>
        <taxon>Kiritimatiellota</taxon>
        <taxon>Kiritimatiellia</taxon>
        <taxon>Kiritimatiellales</taxon>
        <taxon>Pontiellaceae</taxon>
        <taxon>Pontiella</taxon>
    </lineage>
</organism>
<dbReference type="Gene3D" id="3.40.50.2300">
    <property type="match status" value="2"/>
</dbReference>
<dbReference type="PANTHER" id="PTHR30146:SF109">
    <property type="entry name" value="HTH-TYPE TRANSCRIPTIONAL REGULATOR GALS"/>
    <property type="match status" value="1"/>
</dbReference>
<reference evidence="5 6" key="1">
    <citation type="submission" date="2019-04" db="EMBL/GenBank/DDBJ databases">
        <authorList>
            <person name="Van Vliet M D."/>
        </authorList>
    </citation>
    <scope>NUCLEOTIDE SEQUENCE [LARGE SCALE GENOMIC DNA]</scope>
    <source>
        <strain evidence="5 6">F1</strain>
    </source>
</reference>
<gene>
    <name evidence="5" type="primary">exuR_2</name>
    <name evidence="5" type="ORF">PDESU_04172</name>
</gene>
<protein>
    <submittedName>
        <fullName evidence="5">Putative HTH-type transcriptional repressor ExuR</fullName>
    </submittedName>
</protein>
<keyword evidence="2" id="KW-0238">DNA-binding</keyword>
<dbReference type="GO" id="GO:0000976">
    <property type="term" value="F:transcription cis-regulatory region binding"/>
    <property type="evidence" value="ECO:0007669"/>
    <property type="project" value="TreeGrafter"/>
</dbReference>
<sequence>MSTKPANIKDVAHEAKCSIATVSCVLNDRGRIGKATQKRVREACKKLNYFPSAAGRNLRSRKTESIGILFYPSCAHIFRNVFYAEIMEGLEEELTLANQNLLLAGYDISTQQEELPKFIREGNVDGVILMGGCPEEFKQKLSEVNLPFLLLDTDISGVSVDSVTSDGFRAMIDMVSYLHKQGHKHMLMLRHAFDNYNEISRCMGFEAETRRLGLETEVLKVKTNDQATQEIITRINGNDPVTAICTVNDDMAADIMNKLLAVGINVPEQISITGFDDTEFSKKTHPPLTTIRIDRKQMGVEGAKTILRRIGDPNAPLRKLVIPSELITRDSVKQL</sequence>
<keyword evidence="6" id="KW-1185">Reference proteome</keyword>
<dbReference type="GO" id="GO:0003700">
    <property type="term" value="F:DNA-binding transcription factor activity"/>
    <property type="evidence" value="ECO:0007669"/>
    <property type="project" value="TreeGrafter"/>
</dbReference>
<proteinExistence type="predicted"/>
<dbReference type="PROSITE" id="PS50932">
    <property type="entry name" value="HTH_LACI_2"/>
    <property type="match status" value="1"/>
</dbReference>
<dbReference type="Gene3D" id="1.10.260.40">
    <property type="entry name" value="lambda repressor-like DNA-binding domains"/>
    <property type="match status" value="1"/>
</dbReference>
<dbReference type="SUPFAM" id="SSF53822">
    <property type="entry name" value="Periplasmic binding protein-like I"/>
    <property type="match status" value="1"/>
</dbReference>
<dbReference type="Pfam" id="PF13377">
    <property type="entry name" value="Peripla_BP_3"/>
    <property type="match status" value="1"/>
</dbReference>
<evidence type="ECO:0000313" key="5">
    <source>
        <dbReference type="EMBL" id="VGO15587.1"/>
    </source>
</evidence>
<dbReference type="EMBL" id="CAAHFG010000002">
    <property type="protein sequence ID" value="VGO15587.1"/>
    <property type="molecule type" value="Genomic_DNA"/>
</dbReference>
<evidence type="ECO:0000256" key="1">
    <source>
        <dbReference type="ARBA" id="ARBA00023015"/>
    </source>
</evidence>
<accession>A0A6C2U714</accession>
<dbReference type="CDD" id="cd01392">
    <property type="entry name" value="HTH_LacI"/>
    <property type="match status" value="1"/>
</dbReference>
<dbReference type="Pfam" id="PF00356">
    <property type="entry name" value="LacI"/>
    <property type="match status" value="1"/>
</dbReference>
<dbReference type="InterPro" id="IPR028082">
    <property type="entry name" value="Peripla_BP_I"/>
</dbReference>
<dbReference type="CDD" id="cd06267">
    <property type="entry name" value="PBP1_LacI_sugar_binding-like"/>
    <property type="match status" value="1"/>
</dbReference>
<evidence type="ECO:0000256" key="2">
    <source>
        <dbReference type="ARBA" id="ARBA00023125"/>
    </source>
</evidence>
<dbReference type="Proteomes" id="UP000366872">
    <property type="component" value="Unassembled WGS sequence"/>
</dbReference>
<evidence type="ECO:0000256" key="3">
    <source>
        <dbReference type="ARBA" id="ARBA00023163"/>
    </source>
</evidence>
<name>A0A6C2U714_PONDE</name>
<dbReference type="InterPro" id="IPR010982">
    <property type="entry name" value="Lambda_DNA-bd_dom_sf"/>
</dbReference>
<evidence type="ECO:0000313" key="6">
    <source>
        <dbReference type="Proteomes" id="UP000366872"/>
    </source>
</evidence>
<dbReference type="SUPFAM" id="SSF47413">
    <property type="entry name" value="lambda repressor-like DNA-binding domains"/>
    <property type="match status" value="1"/>
</dbReference>
<keyword evidence="1" id="KW-0805">Transcription regulation</keyword>
<dbReference type="RefSeq" id="WP_136081138.1">
    <property type="nucleotide sequence ID" value="NZ_CAAHFG010000002.1"/>
</dbReference>
<dbReference type="AlphaFoldDB" id="A0A6C2U714"/>
<dbReference type="PANTHER" id="PTHR30146">
    <property type="entry name" value="LACI-RELATED TRANSCRIPTIONAL REPRESSOR"/>
    <property type="match status" value="1"/>
</dbReference>